<keyword evidence="2" id="KW-1185">Reference proteome</keyword>
<protein>
    <submittedName>
        <fullName evidence="1">Uncharacterized protein</fullName>
    </submittedName>
</protein>
<dbReference type="EMBL" id="CM044705">
    <property type="protein sequence ID" value="KAI5664380.1"/>
    <property type="molecule type" value="Genomic_DNA"/>
</dbReference>
<gene>
    <name evidence="1" type="ORF">M9H77_23703</name>
</gene>
<organism evidence="1 2">
    <name type="scientific">Catharanthus roseus</name>
    <name type="common">Madagascar periwinkle</name>
    <name type="synonym">Vinca rosea</name>
    <dbReference type="NCBI Taxonomy" id="4058"/>
    <lineage>
        <taxon>Eukaryota</taxon>
        <taxon>Viridiplantae</taxon>
        <taxon>Streptophyta</taxon>
        <taxon>Embryophyta</taxon>
        <taxon>Tracheophyta</taxon>
        <taxon>Spermatophyta</taxon>
        <taxon>Magnoliopsida</taxon>
        <taxon>eudicotyledons</taxon>
        <taxon>Gunneridae</taxon>
        <taxon>Pentapetalae</taxon>
        <taxon>asterids</taxon>
        <taxon>lamiids</taxon>
        <taxon>Gentianales</taxon>
        <taxon>Apocynaceae</taxon>
        <taxon>Rauvolfioideae</taxon>
        <taxon>Vinceae</taxon>
        <taxon>Catharanthinae</taxon>
        <taxon>Catharanthus</taxon>
    </lineage>
</organism>
<name>A0ACC0AVK9_CATRO</name>
<dbReference type="Proteomes" id="UP001060085">
    <property type="component" value="Linkage Group LG05"/>
</dbReference>
<sequence length="196" mass="22298">MDSNVRTKSGEHGLSTLLYASSVGHIPKENWQVYRIGEYWDEKHGSSPRSQMASIHNMENQIKLLAKVIDERPLNNNIPSNMVTLWTTEEQVMTFSIVVDEEETTAQAPEESNFLEKEEAQQEIIERRHDDLLTLEEPTQITSVVEESKRDECLPGNKSEFEGGEPEKENESLLTNKPYPHIEDNSGTQISVEVKG</sequence>
<accession>A0ACC0AVK9</accession>
<reference evidence="2" key="1">
    <citation type="journal article" date="2023" name="Nat. Plants">
        <title>Single-cell RNA sequencing provides a high-resolution roadmap for understanding the multicellular compartmentation of specialized metabolism.</title>
        <authorList>
            <person name="Sun S."/>
            <person name="Shen X."/>
            <person name="Li Y."/>
            <person name="Li Y."/>
            <person name="Wang S."/>
            <person name="Li R."/>
            <person name="Zhang H."/>
            <person name="Shen G."/>
            <person name="Guo B."/>
            <person name="Wei J."/>
            <person name="Xu J."/>
            <person name="St-Pierre B."/>
            <person name="Chen S."/>
            <person name="Sun C."/>
        </authorList>
    </citation>
    <scope>NUCLEOTIDE SEQUENCE [LARGE SCALE GENOMIC DNA]</scope>
</reference>
<comment type="caution">
    <text evidence="1">The sequence shown here is derived from an EMBL/GenBank/DDBJ whole genome shotgun (WGS) entry which is preliminary data.</text>
</comment>
<evidence type="ECO:0000313" key="1">
    <source>
        <dbReference type="EMBL" id="KAI5664380.1"/>
    </source>
</evidence>
<proteinExistence type="predicted"/>
<evidence type="ECO:0000313" key="2">
    <source>
        <dbReference type="Proteomes" id="UP001060085"/>
    </source>
</evidence>